<dbReference type="InterPro" id="IPR001128">
    <property type="entry name" value="Cyt_P450"/>
</dbReference>
<dbReference type="GO" id="GO:0016705">
    <property type="term" value="F:oxidoreductase activity, acting on paired donors, with incorporation or reduction of molecular oxygen"/>
    <property type="evidence" value="ECO:0007669"/>
    <property type="project" value="InterPro"/>
</dbReference>
<comment type="pathway">
    <text evidence="2">Secondary metabolite biosynthesis.</text>
</comment>
<dbReference type="GO" id="GO:0020037">
    <property type="term" value="F:heme binding"/>
    <property type="evidence" value="ECO:0007669"/>
    <property type="project" value="InterPro"/>
</dbReference>
<dbReference type="EMBL" id="JAWWNJ010000057">
    <property type="protein sequence ID" value="KAK7014364.1"/>
    <property type="molecule type" value="Genomic_DNA"/>
</dbReference>
<dbReference type="InterPro" id="IPR036396">
    <property type="entry name" value="Cyt_P450_sf"/>
</dbReference>
<dbReference type="Gene3D" id="1.10.630.10">
    <property type="entry name" value="Cytochrome P450"/>
    <property type="match status" value="1"/>
</dbReference>
<gene>
    <name evidence="9" type="ORF">R3P38DRAFT_3322346</name>
</gene>
<dbReference type="Proteomes" id="UP001362999">
    <property type="component" value="Unassembled WGS sequence"/>
</dbReference>
<proteinExistence type="inferred from homology"/>
<dbReference type="PANTHER" id="PTHR46300">
    <property type="entry name" value="P450, PUTATIVE (EUROFUNG)-RELATED-RELATED"/>
    <property type="match status" value="1"/>
</dbReference>
<dbReference type="Pfam" id="PF00067">
    <property type="entry name" value="p450"/>
    <property type="match status" value="1"/>
</dbReference>
<evidence type="ECO:0000313" key="9">
    <source>
        <dbReference type="EMBL" id="KAK7014364.1"/>
    </source>
</evidence>
<evidence type="ECO:0000256" key="4">
    <source>
        <dbReference type="ARBA" id="ARBA00022617"/>
    </source>
</evidence>
<dbReference type="PANTHER" id="PTHR46300:SF7">
    <property type="entry name" value="P450, PUTATIVE (EUROFUNG)-RELATED"/>
    <property type="match status" value="1"/>
</dbReference>
<dbReference type="SUPFAM" id="SSF48264">
    <property type="entry name" value="Cytochrome P450"/>
    <property type="match status" value="1"/>
</dbReference>
<name>A0AAW0AMQ0_9AGAR</name>
<dbReference type="InterPro" id="IPR002401">
    <property type="entry name" value="Cyt_P450_E_grp-I"/>
</dbReference>
<organism evidence="9 10">
    <name type="scientific">Favolaschia claudopus</name>
    <dbReference type="NCBI Taxonomy" id="2862362"/>
    <lineage>
        <taxon>Eukaryota</taxon>
        <taxon>Fungi</taxon>
        <taxon>Dikarya</taxon>
        <taxon>Basidiomycota</taxon>
        <taxon>Agaricomycotina</taxon>
        <taxon>Agaricomycetes</taxon>
        <taxon>Agaricomycetidae</taxon>
        <taxon>Agaricales</taxon>
        <taxon>Marasmiineae</taxon>
        <taxon>Mycenaceae</taxon>
        <taxon>Favolaschia</taxon>
    </lineage>
</organism>
<keyword evidence="6" id="KW-0560">Oxidoreductase</keyword>
<accession>A0AAW0AMQ0</accession>
<evidence type="ECO:0000256" key="5">
    <source>
        <dbReference type="ARBA" id="ARBA00022723"/>
    </source>
</evidence>
<keyword evidence="8" id="KW-0503">Monooxygenase</keyword>
<keyword evidence="7" id="KW-0408">Iron</keyword>
<sequence length="374" mass="41691">MTYFHGLGNSILVLNNHQTMLDLLVKKGNLYCSRPYLTVACDLMDLVNSTAFAPFGNRWKLHRKLARVALSPEAIRGYDTTLMEISATLTRSLAESPVDFINHVRLAAGRVIMSTMYGICVESAEDPYIVRAEAAMNMISKAALPGEFIVDLLPALKHLPTWFPFTRFHTVGGEGRKMIAELVAKPYQYVKDEMAAGSSVPSFTKDALTKSELQPERDGDETFEHAVKWAAASMYAAGQEVISSSVLTVIMALSLHPEILCKAQAEIDATVGRERSPTIDDRKSLPYILAIVKEALRWHPPLPMDIPRASIESDFYNGCFIPKNTTVIPNIWALSRATDPDYSPNTFAPERFLDTGRKYTPLSPFEYCFGFGRR</sequence>
<dbReference type="AlphaFoldDB" id="A0AAW0AMQ0"/>
<keyword evidence="5" id="KW-0479">Metal-binding</keyword>
<evidence type="ECO:0000313" key="10">
    <source>
        <dbReference type="Proteomes" id="UP001362999"/>
    </source>
</evidence>
<comment type="cofactor">
    <cofactor evidence="1">
        <name>heme</name>
        <dbReference type="ChEBI" id="CHEBI:30413"/>
    </cofactor>
</comment>
<evidence type="ECO:0000256" key="7">
    <source>
        <dbReference type="ARBA" id="ARBA00023004"/>
    </source>
</evidence>
<evidence type="ECO:0000256" key="6">
    <source>
        <dbReference type="ARBA" id="ARBA00023002"/>
    </source>
</evidence>
<comment type="similarity">
    <text evidence="3">Belongs to the cytochrome P450 family.</text>
</comment>
<dbReference type="GO" id="GO:0005506">
    <property type="term" value="F:iron ion binding"/>
    <property type="evidence" value="ECO:0007669"/>
    <property type="project" value="InterPro"/>
</dbReference>
<evidence type="ECO:0000256" key="3">
    <source>
        <dbReference type="ARBA" id="ARBA00010617"/>
    </source>
</evidence>
<comment type="caution">
    <text evidence="9">The sequence shown here is derived from an EMBL/GenBank/DDBJ whole genome shotgun (WGS) entry which is preliminary data.</text>
</comment>
<evidence type="ECO:0000256" key="1">
    <source>
        <dbReference type="ARBA" id="ARBA00001971"/>
    </source>
</evidence>
<dbReference type="PRINTS" id="PR00463">
    <property type="entry name" value="EP450I"/>
</dbReference>
<protein>
    <submittedName>
        <fullName evidence="9">O-methylsterigmatocystin oxidoreductase</fullName>
    </submittedName>
</protein>
<dbReference type="InterPro" id="IPR050364">
    <property type="entry name" value="Cytochrome_P450_fung"/>
</dbReference>
<evidence type="ECO:0000256" key="8">
    <source>
        <dbReference type="ARBA" id="ARBA00023033"/>
    </source>
</evidence>
<keyword evidence="10" id="KW-1185">Reference proteome</keyword>
<evidence type="ECO:0000256" key="2">
    <source>
        <dbReference type="ARBA" id="ARBA00005179"/>
    </source>
</evidence>
<keyword evidence="4" id="KW-0349">Heme</keyword>
<reference evidence="9 10" key="1">
    <citation type="journal article" date="2024" name="J Genomics">
        <title>Draft genome sequencing and assembly of Favolaschia claudopus CIRM-BRFM 2984 isolated from oak limbs.</title>
        <authorList>
            <person name="Navarro D."/>
            <person name="Drula E."/>
            <person name="Chaduli D."/>
            <person name="Cazenave R."/>
            <person name="Ahrendt S."/>
            <person name="Wang J."/>
            <person name="Lipzen A."/>
            <person name="Daum C."/>
            <person name="Barry K."/>
            <person name="Grigoriev I.V."/>
            <person name="Favel A."/>
            <person name="Rosso M.N."/>
            <person name="Martin F."/>
        </authorList>
    </citation>
    <scope>NUCLEOTIDE SEQUENCE [LARGE SCALE GENOMIC DNA]</scope>
    <source>
        <strain evidence="9 10">CIRM-BRFM 2984</strain>
    </source>
</reference>
<dbReference type="CDD" id="cd11065">
    <property type="entry name" value="CYP64-like"/>
    <property type="match status" value="1"/>
</dbReference>
<dbReference type="GO" id="GO:0004497">
    <property type="term" value="F:monooxygenase activity"/>
    <property type="evidence" value="ECO:0007669"/>
    <property type="project" value="UniProtKB-KW"/>
</dbReference>